<dbReference type="GO" id="GO:0009035">
    <property type="term" value="F:type I site-specific deoxyribonuclease activity"/>
    <property type="evidence" value="ECO:0007669"/>
    <property type="project" value="UniProtKB-EC"/>
</dbReference>
<dbReference type="Gene3D" id="3.90.220.20">
    <property type="entry name" value="DNA methylase specificity domains"/>
    <property type="match status" value="1"/>
</dbReference>
<name>A0A1X6X2Q1_9MICO</name>
<evidence type="ECO:0000313" key="4">
    <source>
        <dbReference type="Proteomes" id="UP000196581"/>
    </source>
</evidence>
<dbReference type="PANTHER" id="PTHR43140:SF1">
    <property type="entry name" value="TYPE I RESTRICTION ENZYME ECOKI SPECIFICITY SUBUNIT"/>
    <property type="match status" value="1"/>
</dbReference>
<reference evidence="4" key="1">
    <citation type="submission" date="2017-02" db="EMBL/GenBank/DDBJ databases">
        <authorList>
            <person name="Dridi B."/>
        </authorList>
    </citation>
    <scope>NUCLEOTIDE SEQUENCE [LARGE SCALE GENOMIC DNA]</scope>
    <source>
        <strain evidence="4">B Co 03.10</strain>
    </source>
</reference>
<keyword evidence="3" id="KW-0378">Hydrolase</keyword>
<dbReference type="EC" id="3.1.21.3" evidence="3"/>
<protein>
    <submittedName>
        <fullName evidence="3">Type I restriction-modification system, specificity subunit S</fullName>
        <ecNumber evidence="3">3.1.21.3</ecNumber>
    </submittedName>
</protein>
<dbReference type="GO" id="GO:0009307">
    <property type="term" value="P:DNA restriction-modification system"/>
    <property type="evidence" value="ECO:0007669"/>
    <property type="project" value="UniProtKB-KW"/>
</dbReference>
<accession>A0A1X6X2Q1</accession>
<dbReference type="GO" id="GO:0003677">
    <property type="term" value="F:DNA binding"/>
    <property type="evidence" value="ECO:0007669"/>
    <property type="project" value="UniProtKB-KW"/>
</dbReference>
<dbReference type="Proteomes" id="UP000196581">
    <property type="component" value="Unassembled WGS sequence"/>
</dbReference>
<dbReference type="InterPro" id="IPR051212">
    <property type="entry name" value="Type-I_RE_S_subunit"/>
</dbReference>
<gene>
    <name evidence="3" type="ORF">FM105_03420</name>
</gene>
<dbReference type="AlphaFoldDB" id="A0A1X6X2Q1"/>
<dbReference type="InterPro" id="IPR044946">
    <property type="entry name" value="Restrct_endonuc_typeI_TRD_sf"/>
</dbReference>
<keyword evidence="4" id="KW-1185">Reference proteome</keyword>
<evidence type="ECO:0000256" key="1">
    <source>
        <dbReference type="ARBA" id="ARBA00022747"/>
    </source>
</evidence>
<dbReference type="SUPFAM" id="SSF116734">
    <property type="entry name" value="DNA methylase specificity domain"/>
    <property type="match status" value="2"/>
</dbReference>
<dbReference type="CDD" id="cd17261">
    <property type="entry name" value="RMtype1_S_EcoKI-TRD2-CR2_like"/>
    <property type="match status" value="1"/>
</dbReference>
<keyword evidence="2" id="KW-0238">DNA-binding</keyword>
<organism evidence="3 4">
    <name type="scientific">Brevibacterium yomogidense</name>
    <dbReference type="NCBI Taxonomy" id="946573"/>
    <lineage>
        <taxon>Bacteria</taxon>
        <taxon>Bacillati</taxon>
        <taxon>Actinomycetota</taxon>
        <taxon>Actinomycetes</taxon>
        <taxon>Micrococcales</taxon>
        <taxon>Brevibacteriaceae</taxon>
        <taxon>Brevibacterium</taxon>
    </lineage>
</organism>
<sequence length="308" mass="33765">MPPVEEQAAIVKYLAHANARIDKAIAAKRRLIALLEEQQQAIAESLVRGDAEQDQTSTGLPWLSRVPASWELLRVKKVLVGMEQGWSPQCDAQPAGPDEWGVLKAGCSNHGRFRSEENKKLPEGQEPRPKLEVKHGDLLVSRANTRELVGSAAVALNPREKLTFSDKTFRLKARADRADNEFLALAMGSRSSRDQIEAGAVGASQSMQNIGQGVIANLWIGLPPVDVQKAIVDEFHRRSAEFETVVGKTRREIDLLSEFRTRLVADVVTGQVDVRAIAATLPDSPESFDNTISATDDDLEEALSEGEE</sequence>
<evidence type="ECO:0000313" key="3">
    <source>
        <dbReference type="EMBL" id="SLM92922.1"/>
    </source>
</evidence>
<evidence type="ECO:0000256" key="2">
    <source>
        <dbReference type="ARBA" id="ARBA00023125"/>
    </source>
</evidence>
<proteinExistence type="predicted"/>
<dbReference type="Gene3D" id="1.10.287.1120">
    <property type="entry name" value="Bipartite methylase S protein"/>
    <property type="match status" value="1"/>
</dbReference>
<dbReference type="PANTHER" id="PTHR43140">
    <property type="entry name" value="TYPE-1 RESTRICTION ENZYME ECOKI SPECIFICITY PROTEIN"/>
    <property type="match status" value="1"/>
</dbReference>
<dbReference type="EMBL" id="FWFF01000003">
    <property type="protein sequence ID" value="SLM92922.1"/>
    <property type="molecule type" value="Genomic_DNA"/>
</dbReference>
<keyword evidence="1" id="KW-0680">Restriction system</keyword>